<dbReference type="AlphaFoldDB" id="A0A1R1MNF5"/>
<keyword evidence="10" id="KW-1185">Reference proteome</keyword>
<comment type="catalytic activity">
    <reaction evidence="6">
        <text>Fe-coproporphyrin III + 2 H(+) = coproporphyrin III + Fe(2+)</text>
        <dbReference type="Rhea" id="RHEA:49572"/>
        <dbReference type="ChEBI" id="CHEBI:15378"/>
        <dbReference type="ChEBI" id="CHEBI:29033"/>
        <dbReference type="ChEBI" id="CHEBI:68438"/>
        <dbReference type="ChEBI" id="CHEBI:131725"/>
        <dbReference type="EC" id="4.99.1.9"/>
    </reaction>
    <physiologicalReaction direction="right-to-left" evidence="6">
        <dbReference type="Rhea" id="RHEA:49574"/>
    </physiologicalReaction>
</comment>
<dbReference type="EMBL" id="MOEN01000001">
    <property type="protein sequence ID" value="OMH41345.1"/>
    <property type="molecule type" value="Genomic_DNA"/>
</dbReference>
<feature type="binding site" evidence="7">
    <location>
        <position position="258"/>
    </location>
    <ligand>
        <name>Fe(2+)</name>
        <dbReference type="ChEBI" id="CHEBI:29033"/>
    </ligand>
</feature>
<evidence type="ECO:0000256" key="1">
    <source>
        <dbReference type="ARBA" id="ARBA00007718"/>
    </source>
</evidence>
<sequence length="305" mass="34729">MKKANLIVYMGGPSNLQEIKPFLYRLFSDRDLINFGVPKFLQKPLAYMIATIRSKKVAPNYKAIGGGSPTVKYSLEIAEAVEQKTGVKTFVGMLYSEPLLEKVAEEMKNYGAEEIAAISLYPHYSFATAGACIRDVKKYFKNAKMVKSWCKNPHYIKWIRKQLKKSIKNTKNPYILFSAHSLPAYLIESGDPYVKEVKETVSLVMDGLNVPFSISYQSKVGPIKWLEPTTEETIKKLGKENIRELIVFPVSFISEHIETLFELDVEYKEVAEKAGIDRYIRVPLNHKDEDLITAISQECQKLLRG</sequence>
<dbReference type="UniPathway" id="UPA00252">
    <property type="reaction ID" value="UER00325"/>
</dbReference>
<dbReference type="GO" id="GO:0005737">
    <property type="term" value="C:cytoplasm"/>
    <property type="evidence" value="ECO:0007669"/>
    <property type="project" value="UniProtKB-SubCell"/>
</dbReference>
<dbReference type="CDD" id="cd03411">
    <property type="entry name" value="Ferrochelatase_N"/>
    <property type="match status" value="1"/>
</dbReference>
<dbReference type="EC" id="4.98.1.1" evidence="7 8"/>
<accession>A0A1R1MNF5</accession>
<feature type="binding site" evidence="7">
    <location>
        <position position="180"/>
    </location>
    <ligand>
        <name>Fe(2+)</name>
        <dbReference type="ChEBI" id="CHEBI:29033"/>
    </ligand>
</feature>
<dbReference type="NCBIfam" id="TIGR00109">
    <property type="entry name" value="hemH"/>
    <property type="match status" value="1"/>
</dbReference>
<dbReference type="Gene3D" id="3.40.50.1400">
    <property type="match status" value="2"/>
</dbReference>
<keyword evidence="3 7" id="KW-0350">Heme biosynthesis</keyword>
<evidence type="ECO:0000256" key="4">
    <source>
        <dbReference type="ARBA" id="ARBA00023239"/>
    </source>
</evidence>
<dbReference type="InterPro" id="IPR033659">
    <property type="entry name" value="Ferrochelatase_N"/>
</dbReference>
<dbReference type="GO" id="GO:0006783">
    <property type="term" value="P:heme biosynthetic process"/>
    <property type="evidence" value="ECO:0007669"/>
    <property type="project" value="UniProtKB-UniRule"/>
</dbReference>
<keyword evidence="7 8" id="KW-0963">Cytoplasm</keyword>
<keyword evidence="4 7" id="KW-0456">Lyase</keyword>
<dbReference type="PANTHER" id="PTHR11108">
    <property type="entry name" value="FERROCHELATASE"/>
    <property type="match status" value="1"/>
</dbReference>
<comment type="caution">
    <text evidence="9">The sequence shown here is derived from an EMBL/GenBank/DDBJ whole genome shotgun (WGS) entry which is preliminary data.</text>
</comment>
<dbReference type="InterPro" id="IPR033644">
    <property type="entry name" value="Ferrochelatase_C"/>
</dbReference>
<dbReference type="STRING" id="1914305.BLW93_00205"/>
<dbReference type="RefSeq" id="WP_076712094.1">
    <property type="nucleotide sequence ID" value="NZ_MOEN01000001.1"/>
</dbReference>
<comment type="catalytic activity">
    <reaction evidence="7 8">
        <text>heme b + 2 H(+) = protoporphyrin IX + Fe(2+)</text>
        <dbReference type="Rhea" id="RHEA:22584"/>
        <dbReference type="ChEBI" id="CHEBI:15378"/>
        <dbReference type="ChEBI" id="CHEBI:29033"/>
        <dbReference type="ChEBI" id="CHEBI:57306"/>
        <dbReference type="ChEBI" id="CHEBI:60344"/>
        <dbReference type="EC" id="4.98.1.1"/>
    </reaction>
</comment>
<evidence type="ECO:0000256" key="2">
    <source>
        <dbReference type="ARBA" id="ARBA00023004"/>
    </source>
</evidence>
<dbReference type="Proteomes" id="UP000187408">
    <property type="component" value="Unassembled WGS sequence"/>
</dbReference>
<keyword evidence="2 7" id="KW-0408">Iron</keyword>
<dbReference type="InterPro" id="IPR019772">
    <property type="entry name" value="Ferrochelatase_AS"/>
</dbReference>
<keyword evidence="7" id="KW-0479">Metal-binding</keyword>
<comment type="subcellular location">
    <subcellularLocation>
        <location evidence="7 8">Cytoplasm</location>
    </subcellularLocation>
</comment>
<keyword evidence="5 7" id="KW-0627">Porphyrin biosynthesis</keyword>
<reference evidence="9 10" key="1">
    <citation type="submission" date="2016-10" db="EMBL/GenBank/DDBJ databases">
        <title>Genome sequence of a sulfur-reducing bacterium Desulfurobacterium indicum K6013.</title>
        <authorList>
            <person name="Cao J."/>
            <person name="Shao Z."/>
            <person name="Alain K."/>
            <person name="Jebbar M."/>
        </authorList>
    </citation>
    <scope>NUCLEOTIDE SEQUENCE [LARGE SCALE GENOMIC DNA]</scope>
    <source>
        <strain evidence="9 10">K6013</strain>
    </source>
</reference>
<dbReference type="InterPro" id="IPR001015">
    <property type="entry name" value="Ferrochelatase"/>
</dbReference>
<dbReference type="OrthoDB" id="9776380at2"/>
<proteinExistence type="inferred from homology"/>
<organism evidence="9 10">
    <name type="scientific">Desulfurobacterium indicum</name>
    <dbReference type="NCBI Taxonomy" id="1914305"/>
    <lineage>
        <taxon>Bacteria</taxon>
        <taxon>Pseudomonadati</taxon>
        <taxon>Aquificota</taxon>
        <taxon>Aquificia</taxon>
        <taxon>Desulfurobacteriales</taxon>
        <taxon>Desulfurobacteriaceae</taxon>
        <taxon>Desulfurobacterium</taxon>
    </lineage>
</organism>
<gene>
    <name evidence="7" type="primary">hemH</name>
    <name evidence="9" type="ORF">BLW93_00205</name>
</gene>
<evidence type="ECO:0000256" key="3">
    <source>
        <dbReference type="ARBA" id="ARBA00023133"/>
    </source>
</evidence>
<comment type="pathway">
    <text evidence="7 8">Porphyrin-containing compound metabolism; protoheme biosynthesis; protoheme from protoporphyrin-IX: step 1/1.</text>
</comment>
<evidence type="ECO:0000313" key="9">
    <source>
        <dbReference type="EMBL" id="OMH41345.1"/>
    </source>
</evidence>
<evidence type="ECO:0000256" key="5">
    <source>
        <dbReference type="ARBA" id="ARBA00023244"/>
    </source>
</evidence>
<protein>
    <recommendedName>
        <fullName evidence="7 8">Ferrochelatase</fullName>
        <ecNumber evidence="7 8">4.98.1.1</ecNumber>
    </recommendedName>
    <alternativeName>
        <fullName evidence="7">Heme synthase</fullName>
    </alternativeName>
    <alternativeName>
        <fullName evidence="7">Protoheme ferro-lyase</fullName>
    </alternativeName>
</protein>
<dbReference type="GO" id="GO:0004325">
    <property type="term" value="F:ferrochelatase activity"/>
    <property type="evidence" value="ECO:0007669"/>
    <property type="project" value="UniProtKB-UniRule"/>
</dbReference>
<evidence type="ECO:0000256" key="6">
    <source>
        <dbReference type="ARBA" id="ARBA00024536"/>
    </source>
</evidence>
<evidence type="ECO:0000256" key="7">
    <source>
        <dbReference type="HAMAP-Rule" id="MF_00323"/>
    </source>
</evidence>
<evidence type="ECO:0000313" key="10">
    <source>
        <dbReference type="Proteomes" id="UP000187408"/>
    </source>
</evidence>
<comment type="function">
    <text evidence="7 8">Catalyzes the ferrous insertion into protoporphyrin IX.</text>
</comment>
<dbReference type="PANTHER" id="PTHR11108:SF1">
    <property type="entry name" value="FERROCHELATASE, MITOCHONDRIAL"/>
    <property type="match status" value="1"/>
</dbReference>
<dbReference type="Pfam" id="PF00762">
    <property type="entry name" value="Ferrochelatase"/>
    <property type="match status" value="1"/>
</dbReference>
<dbReference type="HAMAP" id="MF_00323">
    <property type="entry name" value="Ferrochelatase"/>
    <property type="match status" value="1"/>
</dbReference>
<dbReference type="SUPFAM" id="SSF53800">
    <property type="entry name" value="Chelatase"/>
    <property type="match status" value="1"/>
</dbReference>
<evidence type="ECO:0000256" key="8">
    <source>
        <dbReference type="RuleBase" id="RU000607"/>
    </source>
</evidence>
<dbReference type="CDD" id="cd00419">
    <property type="entry name" value="Ferrochelatase_C"/>
    <property type="match status" value="1"/>
</dbReference>
<dbReference type="GO" id="GO:0046872">
    <property type="term" value="F:metal ion binding"/>
    <property type="evidence" value="ECO:0007669"/>
    <property type="project" value="UniProtKB-KW"/>
</dbReference>
<dbReference type="PROSITE" id="PS00534">
    <property type="entry name" value="FERROCHELATASE"/>
    <property type="match status" value="1"/>
</dbReference>
<comment type="similarity">
    <text evidence="1 7 8">Belongs to the ferrochelatase family.</text>
</comment>
<name>A0A1R1MNF5_9BACT</name>